<sequence length="80" mass="9313">MLSSSSSPSLSPSTTQRFQLQIGRRHFVAIFAWILLTLIIHSSIVYYIALCYSHDENNQPHVCRKYIHTFSNRATLFCFF</sequence>
<keyword evidence="1" id="KW-0812">Transmembrane</keyword>
<proteinExistence type="predicted"/>
<evidence type="ECO:0000256" key="1">
    <source>
        <dbReference type="SAM" id="Phobius"/>
    </source>
</evidence>
<dbReference type="AlphaFoldDB" id="A0A0L8FR63"/>
<keyword evidence="1" id="KW-1133">Transmembrane helix</keyword>
<protein>
    <submittedName>
        <fullName evidence="2">Uncharacterized protein</fullName>
    </submittedName>
</protein>
<keyword evidence="1" id="KW-0472">Membrane</keyword>
<reference evidence="2" key="1">
    <citation type="submission" date="2015-07" db="EMBL/GenBank/DDBJ databases">
        <title>MeaNS - Measles Nucleotide Surveillance Program.</title>
        <authorList>
            <person name="Tran T."/>
            <person name="Druce J."/>
        </authorList>
    </citation>
    <scope>NUCLEOTIDE SEQUENCE</scope>
    <source>
        <strain evidence="2">UCB-OBI-ISO-001</strain>
        <tissue evidence="2">Gonad</tissue>
    </source>
</reference>
<accession>A0A0L8FR63</accession>
<dbReference type="EMBL" id="KQ427570">
    <property type="protein sequence ID" value="KOF66920.1"/>
    <property type="molecule type" value="Genomic_DNA"/>
</dbReference>
<organism evidence="2">
    <name type="scientific">Octopus bimaculoides</name>
    <name type="common">California two-spotted octopus</name>
    <dbReference type="NCBI Taxonomy" id="37653"/>
    <lineage>
        <taxon>Eukaryota</taxon>
        <taxon>Metazoa</taxon>
        <taxon>Spiralia</taxon>
        <taxon>Lophotrochozoa</taxon>
        <taxon>Mollusca</taxon>
        <taxon>Cephalopoda</taxon>
        <taxon>Coleoidea</taxon>
        <taxon>Octopodiformes</taxon>
        <taxon>Octopoda</taxon>
        <taxon>Incirrata</taxon>
        <taxon>Octopodidae</taxon>
        <taxon>Octopus</taxon>
    </lineage>
</organism>
<name>A0A0L8FR63_OCTBM</name>
<feature type="transmembrane region" description="Helical" evidence="1">
    <location>
        <begin position="27"/>
        <end position="49"/>
    </location>
</feature>
<evidence type="ECO:0000313" key="2">
    <source>
        <dbReference type="EMBL" id="KOF66920.1"/>
    </source>
</evidence>
<gene>
    <name evidence="2" type="ORF">OCBIM_22010960mg</name>
</gene>